<dbReference type="InterPro" id="IPR028098">
    <property type="entry name" value="Glyco_trans_4-like_N"/>
</dbReference>
<sequence>MKVLIVSGIWPPDVGGPASHAPELAAFLRARGHGVEVVTTAAADPAPQPYPVHHVSRSLPPAARHAAVAALVARRARHADVVYATTMLRRAAVGAAAARRPLVVKVTTDEAYERARRAGLFAGSLVDFQSARGGVRVRALRRTRTLAIRRARHVFFPSAFLRALALDWGLAPERTSVLPNPAPPLPPFEPRAQLRARLGLDGPTLALAGRLTAAKAVPVALEALSRVPGVSLVIAGDGPDRDALERAGAALGLGDRVRFVGGLPRDDVLRLFHAADAALLSSAWENFPHTVVEALAAGAPVIATAVGGVPEVVREGDNGLLVPAGDAAALAAAIERYFADDALRARLRAAAAPSVADHAPERLLGRIEEALREEVARA</sequence>
<evidence type="ECO:0000256" key="2">
    <source>
        <dbReference type="ARBA" id="ARBA00022679"/>
    </source>
</evidence>
<protein>
    <submittedName>
        <fullName evidence="5">Glycosyltransferase</fullName>
    </submittedName>
</protein>
<dbReference type="InterPro" id="IPR001296">
    <property type="entry name" value="Glyco_trans_1"/>
</dbReference>
<keyword evidence="6" id="KW-1185">Reference proteome</keyword>
<evidence type="ECO:0000313" key="6">
    <source>
        <dbReference type="Proteomes" id="UP000254134"/>
    </source>
</evidence>
<comment type="caution">
    <text evidence="5">The sequence shown here is derived from an EMBL/GenBank/DDBJ whole genome shotgun (WGS) entry which is preliminary data.</text>
</comment>
<reference evidence="6" key="2">
    <citation type="journal article" date="2019" name="MicrobiologyOpen">
        <title>High-quality draft genome sequence of Gaiella occulta isolated from a 150 meter deep mineral water borehole and comparison with the genome sequences of other deep-branching lineages of the phylum Actinobacteria.</title>
        <authorList>
            <person name="Severino R."/>
            <person name="Froufe H.J.C."/>
            <person name="Barroso C."/>
            <person name="Albuquerque L."/>
            <person name="Lobo-da-Cunha A."/>
            <person name="da Costa M.S."/>
            <person name="Egas C."/>
        </authorList>
    </citation>
    <scope>NUCLEOTIDE SEQUENCE [LARGE SCALE GENOMIC DNA]</scope>
    <source>
        <strain evidence="6">F2-233</strain>
    </source>
</reference>
<proteinExistence type="predicted"/>
<evidence type="ECO:0000259" key="3">
    <source>
        <dbReference type="Pfam" id="PF00534"/>
    </source>
</evidence>
<dbReference type="GO" id="GO:0016757">
    <property type="term" value="F:glycosyltransferase activity"/>
    <property type="evidence" value="ECO:0007669"/>
    <property type="project" value="UniProtKB-KW"/>
</dbReference>
<dbReference type="Pfam" id="PF00534">
    <property type="entry name" value="Glycos_transf_1"/>
    <property type="match status" value="1"/>
</dbReference>
<organism evidence="5 6">
    <name type="scientific">Gaiella occulta</name>
    <dbReference type="NCBI Taxonomy" id="1002870"/>
    <lineage>
        <taxon>Bacteria</taxon>
        <taxon>Bacillati</taxon>
        <taxon>Actinomycetota</taxon>
        <taxon>Thermoleophilia</taxon>
        <taxon>Gaiellales</taxon>
        <taxon>Gaiellaceae</taxon>
        <taxon>Gaiella</taxon>
    </lineage>
</organism>
<dbReference type="Pfam" id="PF13579">
    <property type="entry name" value="Glyco_trans_4_4"/>
    <property type="match status" value="1"/>
</dbReference>
<evidence type="ECO:0000313" key="5">
    <source>
        <dbReference type="EMBL" id="RDI74285.1"/>
    </source>
</evidence>
<feature type="domain" description="Glycosyltransferase subfamily 4-like N-terminal" evidence="4">
    <location>
        <begin position="15"/>
        <end position="180"/>
    </location>
</feature>
<evidence type="ECO:0000256" key="1">
    <source>
        <dbReference type="ARBA" id="ARBA00022676"/>
    </source>
</evidence>
<dbReference type="Proteomes" id="UP000254134">
    <property type="component" value="Unassembled WGS sequence"/>
</dbReference>
<dbReference type="EMBL" id="QQZY01000004">
    <property type="protein sequence ID" value="RDI74285.1"/>
    <property type="molecule type" value="Genomic_DNA"/>
</dbReference>
<feature type="domain" description="Glycosyl transferase family 1" evidence="3">
    <location>
        <begin position="201"/>
        <end position="351"/>
    </location>
</feature>
<keyword evidence="2 5" id="KW-0808">Transferase</keyword>
<dbReference type="PANTHER" id="PTHR12526:SF635">
    <property type="entry name" value="GLYCOSYL TRANSFERASE GROUP 1"/>
    <property type="match status" value="1"/>
</dbReference>
<dbReference type="CDD" id="cd03801">
    <property type="entry name" value="GT4_PimA-like"/>
    <property type="match status" value="1"/>
</dbReference>
<dbReference type="RefSeq" id="WP_181813525.1">
    <property type="nucleotide sequence ID" value="NZ_QQZY01000004.1"/>
</dbReference>
<keyword evidence="1" id="KW-0328">Glycosyltransferase</keyword>
<name>A0A7M2YWA1_9ACTN</name>
<dbReference type="SUPFAM" id="SSF53756">
    <property type="entry name" value="UDP-Glycosyltransferase/glycogen phosphorylase"/>
    <property type="match status" value="1"/>
</dbReference>
<dbReference type="PANTHER" id="PTHR12526">
    <property type="entry name" value="GLYCOSYLTRANSFERASE"/>
    <property type="match status" value="1"/>
</dbReference>
<gene>
    <name evidence="5" type="ORF">Gocc_1861</name>
</gene>
<reference evidence="5 6" key="1">
    <citation type="submission" date="2018-07" db="EMBL/GenBank/DDBJ databases">
        <title>High-quality-draft genome sequence of Gaiella occulta.</title>
        <authorList>
            <person name="Severino R."/>
            <person name="Froufe H.J.C."/>
            <person name="Rainey F.A."/>
            <person name="Barroso C."/>
            <person name="Albuquerque L."/>
            <person name="Lobo-Da-Cunha A."/>
            <person name="Da Costa M.S."/>
            <person name="Egas C."/>
        </authorList>
    </citation>
    <scope>NUCLEOTIDE SEQUENCE [LARGE SCALE GENOMIC DNA]</scope>
    <source>
        <strain evidence="5 6">F2-233</strain>
    </source>
</reference>
<dbReference type="Gene3D" id="3.40.50.2000">
    <property type="entry name" value="Glycogen Phosphorylase B"/>
    <property type="match status" value="2"/>
</dbReference>
<evidence type="ECO:0000259" key="4">
    <source>
        <dbReference type="Pfam" id="PF13579"/>
    </source>
</evidence>
<accession>A0A7M2YWA1</accession>
<dbReference type="AlphaFoldDB" id="A0A7M2YWA1"/>